<organism evidence="2 3">
    <name type="scientific">Neorhodopirellula lusitana</name>
    <dbReference type="NCBI Taxonomy" id="445327"/>
    <lineage>
        <taxon>Bacteria</taxon>
        <taxon>Pseudomonadati</taxon>
        <taxon>Planctomycetota</taxon>
        <taxon>Planctomycetia</taxon>
        <taxon>Pirellulales</taxon>
        <taxon>Pirellulaceae</taxon>
        <taxon>Neorhodopirellula</taxon>
    </lineage>
</organism>
<keyword evidence="1" id="KW-1133">Transmembrane helix</keyword>
<gene>
    <name evidence="2" type="ORF">SAMN06265222_11311</name>
</gene>
<evidence type="ECO:0000313" key="2">
    <source>
        <dbReference type="EMBL" id="SMP70229.1"/>
    </source>
</evidence>
<proteinExistence type="predicted"/>
<evidence type="ECO:0000256" key="1">
    <source>
        <dbReference type="SAM" id="Phobius"/>
    </source>
</evidence>
<dbReference type="InterPro" id="IPR008930">
    <property type="entry name" value="Terpenoid_cyclase/PrenylTrfase"/>
</dbReference>
<sequence length="519" mass="56393">MPTSSDPSMSNLDALSNPLPALAAEEEDAPQRKLGFLRSAPAWLVSTLLHVGIILALGLVTLADPVTIVNVLSATGTGEEGPEIEEFTIEQIDPGEMQEMEEFSEEVEISESLEMAEPMAVDVPMEMAATPLEMSDFASEMAPSAASLQTLASATMSEMDSRSSQMKKKLLREYGGNSASEAAVTEALKWISLHQMPNGGWTFQHNIVCKNACDHGCDEKRSTAFNAATAMALLPFLGAGQTHMSGDFQKAVRRGLLFLVKNGRSGREMGLPVLDLTEPGGSFMYSHGLATIALSEAYAMTEDPALAGPTQAALNFIVAAQCKDGGWRYKPREARGGDTSVVGWQLMALKSGYMGHLIIPPQTIQGSTRYLDKVQSKGGAWYGYDKPTTKPRLAMTAVGLLCRMYTGWDKNNNALQDGVELLVKSGPSKSDMYYNYYAAQVLRQNGGPGWEKFNQELRDYLVETQAQSGGAKGSWFINSAHVGPAGRLCVTSFATMILEVYYRHMPLYAEQDEEDDFPL</sequence>
<keyword evidence="1" id="KW-0812">Transmembrane</keyword>
<dbReference type="Proteomes" id="UP001158067">
    <property type="component" value="Unassembled WGS sequence"/>
</dbReference>
<name>A0ABY1QG16_9BACT</name>
<dbReference type="EMBL" id="FXUG01000013">
    <property type="protein sequence ID" value="SMP70229.1"/>
    <property type="molecule type" value="Genomic_DNA"/>
</dbReference>
<feature type="transmembrane region" description="Helical" evidence="1">
    <location>
        <begin position="42"/>
        <end position="63"/>
    </location>
</feature>
<keyword evidence="3" id="KW-1185">Reference proteome</keyword>
<dbReference type="Gene3D" id="1.50.10.20">
    <property type="match status" value="2"/>
</dbReference>
<comment type="caution">
    <text evidence="2">The sequence shown here is derived from an EMBL/GenBank/DDBJ whole genome shotgun (WGS) entry which is preliminary data.</text>
</comment>
<dbReference type="CDD" id="cd00688">
    <property type="entry name" value="ISOPREN_C2_like"/>
    <property type="match status" value="1"/>
</dbReference>
<protein>
    <submittedName>
        <fullName evidence="2">Prenyltransferase and squalene oxidase repeat-containing protein</fullName>
    </submittedName>
</protein>
<evidence type="ECO:0000313" key="3">
    <source>
        <dbReference type="Proteomes" id="UP001158067"/>
    </source>
</evidence>
<reference evidence="2 3" key="1">
    <citation type="submission" date="2017-05" db="EMBL/GenBank/DDBJ databases">
        <authorList>
            <person name="Varghese N."/>
            <person name="Submissions S."/>
        </authorList>
    </citation>
    <scope>NUCLEOTIDE SEQUENCE [LARGE SCALE GENOMIC DNA]</scope>
    <source>
        <strain evidence="2 3">DSM 25457</strain>
    </source>
</reference>
<keyword evidence="1" id="KW-0472">Membrane</keyword>
<accession>A0ABY1QG16</accession>
<dbReference type="SUPFAM" id="SSF48239">
    <property type="entry name" value="Terpenoid cyclases/Protein prenyltransferases"/>
    <property type="match status" value="1"/>
</dbReference>